<name>A0ABV0XR62_9TELE</name>
<dbReference type="GO" id="GO:0016301">
    <property type="term" value="F:kinase activity"/>
    <property type="evidence" value="ECO:0007669"/>
    <property type="project" value="UniProtKB-KW"/>
</dbReference>
<accession>A0ABV0XR62</accession>
<evidence type="ECO:0000313" key="2">
    <source>
        <dbReference type="Proteomes" id="UP001469553"/>
    </source>
</evidence>
<dbReference type="Proteomes" id="UP001469553">
    <property type="component" value="Unassembled WGS sequence"/>
</dbReference>
<reference evidence="1 2" key="1">
    <citation type="submission" date="2021-06" db="EMBL/GenBank/DDBJ databases">
        <authorList>
            <person name="Palmer J.M."/>
        </authorList>
    </citation>
    <scope>NUCLEOTIDE SEQUENCE [LARGE SCALE GENOMIC DNA]</scope>
    <source>
        <strain evidence="1 2">AS_MEX2019</strain>
        <tissue evidence="1">Muscle</tissue>
    </source>
</reference>
<keyword evidence="1" id="KW-0418">Kinase</keyword>
<keyword evidence="2" id="KW-1185">Reference proteome</keyword>
<gene>
    <name evidence="1" type="primary">LRRK1_2</name>
    <name evidence="1" type="ORF">AMECASPLE_016916</name>
</gene>
<organism evidence="1 2">
    <name type="scientific">Ameca splendens</name>
    <dbReference type="NCBI Taxonomy" id="208324"/>
    <lineage>
        <taxon>Eukaryota</taxon>
        <taxon>Metazoa</taxon>
        <taxon>Chordata</taxon>
        <taxon>Craniata</taxon>
        <taxon>Vertebrata</taxon>
        <taxon>Euteleostomi</taxon>
        <taxon>Actinopterygii</taxon>
        <taxon>Neopterygii</taxon>
        <taxon>Teleostei</taxon>
        <taxon>Neoteleostei</taxon>
        <taxon>Acanthomorphata</taxon>
        <taxon>Ovalentaria</taxon>
        <taxon>Atherinomorphae</taxon>
        <taxon>Cyprinodontiformes</taxon>
        <taxon>Goodeidae</taxon>
        <taxon>Ameca</taxon>
    </lineage>
</organism>
<comment type="caution">
    <text evidence="1">The sequence shown here is derived from an EMBL/GenBank/DDBJ whole genome shotgun (WGS) entry which is preliminary data.</text>
</comment>
<protein>
    <submittedName>
        <fullName evidence="1">Leucine-rich repeat serine/threonine-protein kinase 1</fullName>
    </submittedName>
</protein>
<dbReference type="EMBL" id="JAHRIP010010652">
    <property type="protein sequence ID" value="MEQ2283965.1"/>
    <property type="molecule type" value="Genomic_DNA"/>
</dbReference>
<keyword evidence="1" id="KW-0808">Transferase</keyword>
<sequence length="86" mass="9994">MEVDNSGLFFIHGQMSLGTLEEAALVAKDTVVCGFQQKENMEWCLVVWRAWGGSKLNVFFQSYEELYRSESNVRKRRFLKGLRGDR</sequence>
<evidence type="ECO:0000313" key="1">
    <source>
        <dbReference type="EMBL" id="MEQ2283965.1"/>
    </source>
</evidence>
<proteinExistence type="predicted"/>